<dbReference type="Pfam" id="PF00724">
    <property type="entry name" value="Oxidored_FMN"/>
    <property type="match status" value="1"/>
</dbReference>
<evidence type="ECO:0000256" key="1">
    <source>
        <dbReference type="ARBA" id="ARBA00001917"/>
    </source>
</evidence>
<dbReference type="GO" id="GO:0016491">
    <property type="term" value="F:oxidoreductase activity"/>
    <property type="evidence" value="ECO:0007669"/>
    <property type="project" value="UniProtKB-KW"/>
</dbReference>
<reference evidence="12 13" key="2">
    <citation type="submission" date="2019-02" db="EMBL/GenBank/DDBJ databases">
        <title>'Lichenibacterium ramalinii' gen. nov. sp. nov., 'Lichenibacterium minor' gen. nov. sp. nov.</title>
        <authorList>
            <person name="Pankratov T."/>
        </authorList>
    </citation>
    <scope>NUCLEOTIDE SEQUENCE [LARGE SCALE GENOMIC DNA]</scope>
    <source>
        <strain evidence="12 13">RmlP026</strain>
    </source>
</reference>
<keyword evidence="6" id="KW-0479">Metal-binding</keyword>
<comment type="similarity">
    <text evidence="3">In the N-terminal section; belongs to the NADH:flavin oxidoreductase/NADH oxidase family.</text>
</comment>
<feature type="domain" description="NADH:flavin oxidoreductase/NADH oxidase N-terminal" evidence="10">
    <location>
        <begin position="16"/>
        <end position="345"/>
    </location>
</feature>
<dbReference type="SUPFAM" id="SSF51905">
    <property type="entry name" value="FAD/NAD(P)-binding domain"/>
    <property type="match status" value="1"/>
</dbReference>
<dbReference type="Gene3D" id="3.50.50.60">
    <property type="entry name" value="FAD/NAD(P)-binding domain"/>
    <property type="match status" value="1"/>
</dbReference>
<dbReference type="InterPro" id="IPR001155">
    <property type="entry name" value="OxRdtase_FMN_N"/>
</dbReference>
<protein>
    <submittedName>
        <fullName evidence="12">FAD-binding protein</fullName>
    </submittedName>
</protein>
<keyword evidence="9" id="KW-0411">Iron-sulfur</keyword>
<dbReference type="GO" id="GO:0046872">
    <property type="term" value="F:metal ion binding"/>
    <property type="evidence" value="ECO:0007669"/>
    <property type="project" value="UniProtKB-KW"/>
</dbReference>
<dbReference type="PRINTS" id="PR00368">
    <property type="entry name" value="FADPNR"/>
</dbReference>
<keyword evidence="4" id="KW-0285">Flavoprotein</keyword>
<evidence type="ECO:0000313" key="12">
    <source>
        <dbReference type="EMBL" id="RYC29232.1"/>
    </source>
</evidence>
<dbReference type="InterPro" id="IPR013785">
    <property type="entry name" value="Aldolase_TIM"/>
</dbReference>
<keyword evidence="5" id="KW-0288">FMN</keyword>
<dbReference type="PANTHER" id="PTHR42917:SF2">
    <property type="entry name" value="2,4-DIENOYL-COA REDUCTASE [(2E)-ENOYL-COA-PRODUCING]"/>
    <property type="match status" value="1"/>
</dbReference>
<dbReference type="PANTHER" id="PTHR42917">
    <property type="entry name" value="2,4-DIENOYL-COA REDUCTASE"/>
    <property type="match status" value="1"/>
</dbReference>
<dbReference type="InterPro" id="IPR051793">
    <property type="entry name" value="NADH:flavin_oxidoreductase"/>
</dbReference>
<dbReference type="SUPFAM" id="SSF51971">
    <property type="entry name" value="Nucleotide-binding domain"/>
    <property type="match status" value="1"/>
</dbReference>
<accession>A0A4Q2TYP1</accession>
<name>A0A4Q2TYP1_9HYPH</name>
<evidence type="ECO:0000256" key="2">
    <source>
        <dbReference type="ARBA" id="ARBA00001966"/>
    </source>
</evidence>
<dbReference type="Gene3D" id="3.20.20.70">
    <property type="entry name" value="Aldolase class I"/>
    <property type="match status" value="1"/>
</dbReference>
<comment type="cofactor">
    <cofactor evidence="2">
        <name>[4Fe-4S] cluster</name>
        <dbReference type="ChEBI" id="CHEBI:49883"/>
    </cofactor>
</comment>
<dbReference type="OrthoDB" id="9804454at2"/>
<reference evidence="12 13" key="1">
    <citation type="submission" date="2018-12" db="EMBL/GenBank/DDBJ databases">
        <authorList>
            <person name="Grouzdev D.S."/>
            <person name="Krutkina M.S."/>
        </authorList>
    </citation>
    <scope>NUCLEOTIDE SEQUENCE [LARGE SCALE GENOMIC DNA]</scope>
    <source>
        <strain evidence="12 13">RmlP026</strain>
    </source>
</reference>
<evidence type="ECO:0000256" key="3">
    <source>
        <dbReference type="ARBA" id="ARBA00011048"/>
    </source>
</evidence>
<sequence length="698" mass="75389">MIEPRSDTAARPYPLLFSPLAIRRATIRNRFVFQPHFTALGSLDGMPTDDHVAYYEDRARGGAGLIVVESQAIHPTGKMSRRFVDAWDPAVVPGLRRITGAAHAHGATIFSQLTHGGHTSLEHPPHIMWAPTQMPEPSSRFSTKAMDPADIRATIDGFAASARNAVDGGFDGIEIKIAHDGLLRSFASPFFNRRTDGYGGSFENRMRLSYEVLEAIRRAVGDGVPVGVRICLDEFTAFGYDLDYGLEMVRALEATGLIDYFNADAGSFSSYWMEIPPAAVHTADFERLSRALKATSKLPCVAFGRISPPSRGEEMLRTGACDMIGMARQLIADPDTPNKLMVGRADLVRLCVACNDACIFQVGQEKAVRCIHNPGAGRERQLNERFLPPAAQARRVVVVGAGPGGLKVAEIAARRGHDVTVLERDRQLGGQVRLAAGQPEHALVGEVVSYLEASGAEHGVTIRRNTTATLDLLRGLGAEVIVVATGSEPNLPRPNMRDGGAPPLSLGMGRTVLPTVPGLDQSFVASSDEVMSGARQPRGHVLVVDENGHWEAAGTAEYLADQGCTVTVIASHSLIGEDLEGGVRTLFYRRAAIKGITLRAGLVLLEVGENRVKVGKTFSSGDATGWGKYVLLPTDQEWIEDVDWVVPVIGRRSREDLFLELQGADGFEGVRIERVGDCIVPRLIQSTILDATTLAITL</sequence>
<dbReference type="GO" id="GO:0051536">
    <property type="term" value="F:iron-sulfur cluster binding"/>
    <property type="evidence" value="ECO:0007669"/>
    <property type="project" value="UniProtKB-KW"/>
</dbReference>
<feature type="domain" description="FAD/NAD(P)-binding" evidence="11">
    <location>
        <begin position="395"/>
        <end position="660"/>
    </location>
</feature>
<dbReference type="InterPro" id="IPR036188">
    <property type="entry name" value="FAD/NAD-bd_sf"/>
</dbReference>
<dbReference type="Gene3D" id="3.40.50.720">
    <property type="entry name" value="NAD(P)-binding Rossmann-like Domain"/>
    <property type="match status" value="1"/>
</dbReference>
<evidence type="ECO:0000256" key="5">
    <source>
        <dbReference type="ARBA" id="ARBA00022643"/>
    </source>
</evidence>
<evidence type="ECO:0000259" key="10">
    <source>
        <dbReference type="Pfam" id="PF00724"/>
    </source>
</evidence>
<organism evidence="12 13">
    <name type="scientific">Lichenibacterium minor</name>
    <dbReference type="NCBI Taxonomy" id="2316528"/>
    <lineage>
        <taxon>Bacteria</taxon>
        <taxon>Pseudomonadati</taxon>
        <taxon>Pseudomonadota</taxon>
        <taxon>Alphaproteobacteria</taxon>
        <taxon>Hyphomicrobiales</taxon>
        <taxon>Lichenihabitantaceae</taxon>
        <taxon>Lichenibacterium</taxon>
    </lineage>
</organism>
<dbReference type="SUPFAM" id="SSF51395">
    <property type="entry name" value="FMN-linked oxidoreductases"/>
    <property type="match status" value="1"/>
</dbReference>
<dbReference type="Pfam" id="PF07992">
    <property type="entry name" value="Pyr_redox_2"/>
    <property type="match status" value="1"/>
</dbReference>
<keyword evidence="7" id="KW-0560">Oxidoreductase</keyword>
<comment type="cofactor">
    <cofactor evidence="1">
        <name>FMN</name>
        <dbReference type="ChEBI" id="CHEBI:58210"/>
    </cofactor>
</comment>
<gene>
    <name evidence="12" type="ORF">D3273_25045</name>
</gene>
<evidence type="ECO:0000259" key="11">
    <source>
        <dbReference type="Pfam" id="PF07992"/>
    </source>
</evidence>
<keyword evidence="13" id="KW-1185">Reference proteome</keyword>
<evidence type="ECO:0000256" key="4">
    <source>
        <dbReference type="ARBA" id="ARBA00022630"/>
    </source>
</evidence>
<comment type="caution">
    <text evidence="12">The sequence shown here is derived from an EMBL/GenBank/DDBJ whole genome shotgun (WGS) entry which is preliminary data.</text>
</comment>
<proteinExistence type="inferred from homology"/>
<dbReference type="GO" id="GO:0010181">
    <property type="term" value="F:FMN binding"/>
    <property type="evidence" value="ECO:0007669"/>
    <property type="project" value="InterPro"/>
</dbReference>
<evidence type="ECO:0000256" key="8">
    <source>
        <dbReference type="ARBA" id="ARBA00023004"/>
    </source>
</evidence>
<dbReference type="InterPro" id="IPR023753">
    <property type="entry name" value="FAD/NAD-binding_dom"/>
</dbReference>
<dbReference type="PRINTS" id="PR00411">
    <property type="entry name" value="PNDRDTASEI"/>
</dbReference>
<evidence type="ECO:0000256" key="6">
    <source>
        <dbReference type="ARBA" id="ARBA00022723"/>
    </source>
</evidence>
<dbReference type="EMBL" id="QYBB01000062">
    <property type="protein sequence ID" value="RYC29232.1"/>
    <property type="molecule type" value="Genomic_DNA"/>
</dbReference>
<keyword evidence="8" id="KW-0408">Iron</keyword>
<dbReference type="AlphaFoldDB" id="A0A4Q2TYP1"/>
<evidence type="ECO:0000256" key="7">
    <source>
        <dbReference type="ARBA" id="ARBA00023002"/>
    </source>
</evidence>
<evidence type="ECO:0000313" key="13">
    <source>
        <dbReference type="Proteomes" id="UP000290759"/>
    </source>
</evidence>
<dbReference type="Proteomes" id="UP000290759">
    <property type="component" value="Unassembled WGS sequence"/>
</dbReference>
<evidence type="ECO:0000256" key="9">
    <source>
        <dbReference type="ARBA" id="ARBA00023014"/>
    </source>
</evidence>